<feature type="transmembrane region" description="Helical" evidence="1">
    <location>
        <begin position="126"/>
        <end position="150"/>
    </location>
</feature>
<protein>
    <submittedName>
        <fullName evidence="2">Uncharacterized protein</fullName>
    </submittedName>
</protein>
<feature type="transmembrane region" description="Helical" evidence="1">
    <location>
        <begin position="496"/>
        <end position="519"/>
    </location>
</feature>
<keyword evidence="1" id="KW-0472">Membrane</keyword>
<gene>
    <name evidence="2" type="ORF">F444_11707</name>
</gene>
<feature type="transmembrane region" description="Helical" evidence="1">
    <location>
        <begin position="156"/>
        <end position="175"/>
    </location>
</feature>
<reference evidence="2 3" key="1">
    <citation type="submission" date="2013-11" db="EMBL/GenBank/DDBJ databases">
        <title>The Genome Sequence of Phytophthora parasitica P1976.</title>
        <authorList>
            <consortium name="The Broad Institute Genomics Platform"/>
            <person name="Russ C."/>
            <person name="Tyler B."/>
            <person name="Panabieres F."/>
            <person name="Shan W."/>
            <person name="Tripathy S."/>
            <person name="Grunwald N."/>
            <person name="Machado M."/>
            <person name="Johnson C.S."/>
            <person name="Walker B."/>
            <person name="Young S."/>
            <person name="Zeng Q."/>
            <person name="Gargeya S."/>
            <person name="Fitzgerald M."/>
            <person name="Haas B."/>
            <person name="Abouelleil A."/>
            <person name="Allen A.W."/>
            <person name="Alvarado L."/>
            <person name="Arachchi H.M."/>
            <person name="Berlin A.M."/>
            <person name="Chapman S.B."/>
            <person name="Gainer-Dewar J."/>
            <person name="Goldberg J."/>
            <person name="Griggs A."/>
            <person name="Gujja S."/>
            <person name="Hansen M."/>
            <person name="Howarth C."/>
            <person name="Imamovic A."/>
            <person name="Ireland A."/>
            <person name="Larimer J."/>
            <person name="McCowan C."/>
            <person name="Murphy C."/>
            <person name="Pearson M."/>
            <person name="Poon T.W."/>
            <person name="Priest M."/>
            <person name="Roberts A."/>
            <person name="Saif S."/>
            <person name="Shea T."/>
            <person name="Sisk P."/>
            <person name="Sykes S."/>
            <person name="Wortman J."/>
            <person name="Nusbaum C."/>
            <person name="Birren B."/>
        </authorList>
    </citation>
    <scope>NUCLEOTIDE SEQUENCE [LARGE SCALE GENOMIC DNA]</scope>
    <source>
        <strain evidence="2 3">P1976</strain>
    </source>
</reference>
<dbReference type="Proteomes" id="UP000028582">
    <property type="component" value="Unassembled WGS sequence"/>
</dbReference>
<comment type="caution">
    <text evidence="2">The sequence shown here is derived from an EMBL/GenBank/DDBJ whole genome shotgun (WGS) entry which is preliminary data.</text>
</comment>
<feature type="transmembrane region" description="Helical" evidence="1">
    <location>
        <begin position="464"/>
        <end position="484"/>
    </location>
</feature>
<name>A0A080ZZK7_PHYNI</name>
<proteinExistence type="predicted"/>
<feature type="transmembrane region" description="Helical" evidence="1">
    <location>
        <begin position="95"/>
        <end position="114"/>
    </location>
</feature>
<feature type="transmembrane region" description="Helical" evidence="1">
    <location>
        <begin position="250"/>
        <end position="270"/>
    </location>
</feature>
<dbReference type="AlphaFoldDB" id="A0A080ZZK7"/>
<evidence type="ECO:0000313" key="2">
    <source>
        <dbReference type="EMBL" id="ETO72068.1"/>
    </source>
</evidence>
<sequence>MASHGKVETSHQQPPLFARLQHRIAAGWKRSRISQRSEYSVERLLAFRDYHRTTSATRVIVVCVLAPIPALLVALGIDCIPLRPPSEGWRANYAVWIRLCAAMFFEALGVVWQVREVIISGTISNTGASIIALGTAVNCVLVTIAVAEAWKFPIPFGYVLMTNVYVLIFCTWMILGIGPRVLANSTVLRQQIKAQLFIIANQGIVVVCYPVFSAVFDRLSATQQGFFVFLMPMIKFFTKQNIANAAKTSHEYVGPIVVFSVDLFNVYYVAICMQSAKSLVTTLVIISTDTFFIVIALRAIYKRVNSLDANDTICEGNYLQALLGLVRKVFQETTFSRDSTQRIRLLAPFPLRISDESSACMKTLSKTARLPINSRISTKSSGRQPSKNQSMTTIAVLPKKTQVAPDIPHNTHDPKLRVTPSSVAKLNNILASKAREEIVHDALQSLFHSEYILLAEYIELMVPMLYSLYLVVLFHLPVAAYYPHTASMTVSDLQGAVMSILAYAVIELVSFTVLLVLLWRKFGFSPLYQLAFVLETQGPALQGYLFVWTITILHLKLAHYGTWENGFLPLELY</sequence>
<keyword evidence="1" id="KW-0812">Transmembrane</keyword>
<feature type="transmembrane region" description="Helical" evidence="1">
    <location>
        <begin position="221"/>
        <end position="238"/>
    </location>
</feature>
<accession>A0A080ZZK7</accession>
<dbReference type="EMBL" id="ANJA01002109">
    <property type="protein sequence ID" value="ETO72068.1"/>
    <property type="molecule type" value="Genomic_DNA"/>
</dbReference>
<feature type="transmembrane region" description="Helical" evidence="1">
    <location>
        <begin position="276"/>
        <end position="297"/>
    </location>
</feature>
<feature type="transmembrane region" description="Helical" evidence="1">
    <location>
        <begin position="196"/>
        <end position="215"/>
    </location>
</feature>
<dbReference type="OrthoDB" id="121872at2759"/>
<evidence type="ECO:0000256" key="1">
    <source>
        <dbReference type="SAM" id="Phobius"/>
    </source>
</evidence>
<evidence type="ECO:0000313" key="3">
    <source>
        <dbReference type="Proteomes" id="UP000028582"/>
    </source>
</evidence>
<organism evidence="2 3">
    <name type="scientific">Phytophthora nicotianae P1976</name>
    <dbReference type="NCBI Taxonomy" id="1317066"/>
    <lineage>
        <taxon>Eukaryota</taxon>
        <taxon>Sar</taxon>
        <taxon>Stramenopiles</taxon>
        <taxon>Oomycota</taxon>
        <taxon>Peronosporomycetes</taxon>
        <taxon>Peronosporales</taxon>
        <taxon>Peronosporaceae</taxon>
        <taxon>Phytophthora</taxon>
    </lineage>
</organism>
<feature type="transmembrane region" description="Helical" evidence="1">
    <location>
        <begin position="56"/>
        <end position="75"/>
    </location>
</feature>
<keyword evidence="1" id="KW-1133">Transmembrane helix</keyword>